<comment type="caution">
    <text evidence="1">The sequence shown here is derived from an EMBL/GenBank/DDBJ whole genome shotgun (WGS) entry which is preliminary data.</text>
</comment>
<sequence>MGVRDRIPRMMARAASRAEAHAERERARTIIARWNAALAAGPDLPLWSPSLRGALVAGTPWLEVLCPACATIGTVDLRRIDRHPEAAVASLVLGLSCSRCGPAAPMPRLLGLHTMAPTSGR</sequence>
<dbReference type="RefSeq" id="WP_111420208.1">
    <property type="nucleotide sequence ID" value="NZ_NPEX01000117.1"/>
</dbReference>
<dbReference type="EMBL" id="NPEX01000117">
    <property type="protein sequence ID" value="RAI42929.1"/>
    <property type="molecule type" value="Genomic_DNA"/>
</dbReference>
<dbReference type="Proteomes" id="UP000249130">
    <property type="component" value="Unassembled WGS sequence"/>
</dbReference>
<protein>
    <submittedName>
        <fullName evidence="1">Uncharacterized protein</fullName>
    </submittedName>
</protein>
<keyword evidence="2" id="KW-1185">Reference proteome</keyword>
<dbReference type="OrthoDB" id="8140446at2"/>
<reference evidence="1 2" key="1">
    <citation type="submission" date="2017-07" db="EMBL/GenBank/DDBJ databases">
        <title>Draft Genome Sequences of Select Purple Nonsulfur Bacteria.</title>
        <authorList>
            <person name="Lasarre B."/>
            <person name="Mckinlay J.B."/>
        </authorList>
    </citation>
    <scope>NUCLEOTIDE SEQUENCE [LARGE SCALE GENOMIC DNA]</scope>
    <source>
        <strain evidence="1 2">DSM 5909</strain>
    </source>
</reference>
<organism evidence="1 2">
    <name type="scientific">Rhodoplanes roseus</name>
    <dbReference type="NCBI Taxonomy" id="29409"/>
    <lineage>
        <taxon>Bacteria</taxon>
        <taxon>Pseudomonadati</taxon>
        <taxon>Pseudomonadota</taxon>
        <taxon>Alphaproteobacteria</taxon>
        <taxon>Hyphomicrobiales</taxon>
        <taxon>Nitrobacteraceae</taxon>
        <taxon>Rhodoplanes</taxon>
    </lineage>
</organism>
<evidence type="ECO:0000313" key="1">
    <source>
        <dbReference type="EMBL" id="RAI42929.1"/>
    </source>
</evidence>
<evidence type="ECO:0000313" key="2">
    <source>
        <dbReference type="Proteomes" id="UP000249130"/>
    </source>
</evidence>
<accession>A0A327KVT0</accession>
<gene>
    <name evidence="1" type="ORF">CH341_16985</name>
</gene>
<dbReference type="AlphaFoldDB" id="A0A327KVT0"/>
<name>A0A327KVT0_9BRAD</name>
<proteinExistence type="predicted"/>